<keyword evidence="2" id="KW-0472">Membrane</keyword>
<name>A0A9P1DBM8_9DINO</name>
<dbReference type="OrthoDB" id="10541914at2759"/>
<sequence length="735" mass="81842">MIPLPIWLASFQVALSQHRIPSWEKASPMKFPHIALVEGCYYKHARYYSPFSQKTNATTIHQCQQKCVASTEIKCFFFNFFPSTGACLLAPADAAFTAYLSKDSYAGPKVCPQEPVACTDLPTPAFPAADSEMSKMAWPMHMVPPKLGCWPKDFVGKKFKNCPRVTAVEDTATGWPGKCLGLDEVVVPYKETCQSWCEKQPGCSVWQEVDQGGETACFQTFWSSGYNCYQRIVDGKEDLDFKPIRAQRLMKGEVRVLKKLSFVHIDGLKRVFDENYFAKHEDGVKACQTTCYSDLGCQWWIYSRVRGCYVEDISHQRMPVPMTTDTFQVFAREAQEVLDGEYIQHQCKELPYADISSKEEIPEFHLPTTATDTTTPEPAAETTTLPTTSERTYWTTAGINLVTMAPSHSPQRDERASSQVDPKDLKLLGVGALVVKGIDLNLVDSTTRSKLSDRYAEMIAANARLSKYDVLDLNNKAGHVTLESWQTGNPLIRRLQTAEPGFKAAFKLSEKGKETYSEAARVLTSDRFYLEVQSETAAMLKHTPVGGKLPRVQAVMRQAQDSDFLPLNAERKQVSNANAELWMFILGFILVALIIGILIWLFGWSKKKVSFTRKAETKLGSFRKLGDEDPEYGQVSKGGKASKKNGAGAASPSRREIEEAEMRAVQVASRLSEEVDVDDVPSARPQGYASGSMFTATPQVNFSGSPYATPVPVQYNSGYQMPSLAPGYPGPRVIR</sequence>
<gene>
    <name evidence="4" type="ORF">C1SCF055_LOCUS32090</name>
</gene>
<dbReference type="EMBL" id="CAMXCT010003824">
    <property type="protein sequence ID" value="CAI4006450.1"/>
    <property type="molecule type" value="Genomic_DNA"/>
</dbReference>
<comment type="caution">
    <text evidence="4">The sequence shown here is derived from an EMBL/GenBank/DDBJ whole genome shotgun (WGS) entry which is preliminary data.</text>
</comment>
<dbReference type="Pfam" id="PF00024">
    <property type="entry name" value="PAN_1"/>
    <property type="match status" value="1"/>
</dbReference>
<dbReference type="Gene3D" id="3.50.4.10">
    <property type="entry name" value="Hepatocyte Growth Factor"/>
    <property type="match status" value="1"/>
</dbReference>
<feature type="transmembrane region" description="Helical" evidence="2">
    <location>
        <begin position="581"/>
        <end position="604"/>
    </location>
</feature>
<feature type="region of interest" description="Disordered" evidence="1">
    <location>
        <begin position="630"/>
        <end position="659"/>
    </location>
</feature>
<protein>
    <submittedName>
        <fullName evidence="6">Calmodulin</fullName>
    </submittedName>
</protein>
<feature type="domain" description="Apple" evidence="3">
    <location>
        <begin position="40"/>
        <end position="111"/>
    </location>
</feature>
<evidence type="ECO:0000313" key="5">
    <source>
        <dbReference type="EMBL" id="CAL1159825.1"/>
    </source>
</evidence>
<evidence type="ECO:0000313" key="6">
    <source>
        <dbReference type="EMBL" id="CAL4793762.1"/>
    </source>
</evidence>
<dbReference type="PROSITE" id="PS50948">
    <property type="entry name" value="PAN"/>
    <property type="match status" value="1"/>
</dbReference>
<keyword evidence="2" id="KW-1133">Transmembrane helix</keyword>
<dbReference type="InterPro" id="IPR003609">
    <property type="entry name" value="Pan_app"/>
</dbReference>
<evidence type="ECO:0000259" key="3">
    <source>
        <dbReference type="PROSITE" id="PS50948"/>
    </source>
</evidence>
<dbReference type="EMBL" id="CAMXCT030003824">
    <property type="protein sequence ID" value="CAL4793762.1"/>
    <property type="molecule type" value="Genomic_DNA"/>
</dbReference>
<keyword evidence="7" id="KW-1185">Reference proteome</keyword>
<dbReference type="Proteomes" id="UP001152797">
    <property type="component" value="Unassembled WGS sequence"/>
</dbReference>
<evidence type="ECO:0000256" key="2">
    <source>
        <dbReference type="SAM" id="Phobius"/>
    </source>
</evidence>
<evidence type="ECO:0000313" key="7">
    <source>
        <dbReference type="Proteomes" id="UP001152797"/>
    </source>
</evidence>
<proteinExistence type="predicted"/>
<accession>A0A9P1DBM8</accession>
<dbReference type="AlphaFoldDB" id="A0A9P1DBM8"/>
<evidence type="ECO:0000256" key="1">
    <source>
        <dbReference type="SAM" id="MobiDB-lite"/>
    </source>
</evidence>
<evidence type="ECO:0000313" key="4">
    <source>
        <dbReference type="EMBL" id="CAI4006450.1"/>
    </source>
</evidence>
<organism evidence="4">
    <name type="scientific">Cladocopium goreaui</name>
    <dbReference type="NCBI Taxonomy" id="2562237"/>
    <lineage>
        <taxon>Eukaryota</taxon>
        <taxon>Sar</taxon>
        <taxon>Alveolata</taxon>
        <taxon>Dinophyceae</taxon>
        <taxon>Suessiales</taxon>
        <taxon>Symbiodiniaceae</taxon>
        <taxon>Cladocopium</taxon>
    </lineage>
</organism>
<reference evidence="4" key="1">
    <citation type="submission" date="2022-10" db="EMBL/GenBank/DDBJ databases">
        <authorList>
            <person name="Chen Y."/>
            <person name="Dougan E. K."/>
            <person name="Chan C."/>
            <person name="Rhodes N."/>
            <person name="Thang M."/>
        </authorList>
    </citation>
    <scope>NUCLEOTIDE SEQUENCE</scope>
</reference>
<keyword evidence="2" id="KW-0812">Transmembrane</keyword>
<dbReference type="EMBL" id="CAMXCT020003824">
    <property type="protein sequence ID" value="CAL1159825.1"/>
    <property type="molecule type" value="Genomic_DNA"/>
</dbReference>
<reference evidence="5" key="2">
    <citation type="submission" date="2024-04" db="EMBL/GenBank/DDBJ databases">
        <authorList>
            <person name="Chen Y."/>
            <person name="Shah S."/>
            <person name="Dougan E. K."/>
            <person name="Thang M."/>
            <person name="Chan C."/>
        </authorList>
    </citation>
    <scope>NUCLEOTIDE SEQUENCE [LARGE SCALE GENOMIC DNA]</scope>
</reference>